<evidence type="ECO:0000256" key="9">
    <source>
        <dbReference type="ARBA" id="ARBA00023136"/>
    </source>
</evidence>
<keyword evidence="4" id="KW-1003">Cell membrane</keyword>
<dbReference type="Pfam" id="PF03544">
    <property type="entry name" value="TonB_C"/>
    <property type="match status" value="1"/>
</dbReference>
<evidence type="ECO:0000256" key="8">
    <source>
        <dbReference type="ARBA" id="ARBA00022989"/>
    </source>
</evidence>
<feature type="domain" description="TonB C-terminal" evidence="11">
    <location>
        <begin position="107"/>
        <end position="197"/>
    </location>
</feature>
<dbReference type="Gene3D" id="3.30.1150.10">
    <property type="match status" value="1"/>
</dbReference>
<evidence type="ECO:0000313" key="12">
    <source>
        <dbReference type="EMBL" id="TET44483.1"/>
    </source>
</evidence>
<accession>A0A523UPM6</accession>
<keyword evidence="7" id="KW-0653">Protein transport</keyword>
<dbReference type="PROSITE" id="PS52015">
    <property type="entry name" value="TONB_CTD"/>
    <property type="match status" value="1"/>
</dbReference>
<dbReference type="GO" id="GO:0015891">
    <property type="term" value="P:siderophore transport"/>
    <property type="evidence" value="ECO:0007669"/>
    <property type="project" value="InterPro"/>
</dbReference>
<keyword evidence="3" id="KW-0813">Transport</keyword>
<dbReference type="GO" id="GO:0055085">
    <property type="term" value="P:transmembrane transport"/>
    <property type="evidence" value="ECO:0007669"/>
    <property type="project" value="InterPro"/>
</dbReference>
<name>A0A523UPM6_UNCT6</name>
<keyword evidence="9" id="KW-0472">Membrane</keyword>
<dbReference type="PANTHER" id="PTHR33446">
    <property type="entry name" value="PROTEIN TONB-RELATED"/>
    <property type="match status" value="1"/>
</dbReference>
<evidence type="ECO:0000256" key="7">
    <source>
        <dbReference type="ARBA" id="ARBA00022927"/>
    </source>
</evidence>
<comment type="caution">
    <text evidence="12">The sequence shown here is derived from an EMBL/GenBank/DDBJ whole genome shotgun (WGS) entry which is preliminary data.</text>
</comment>
<feature type="region of interest" description="Disordered" evidence="10">
    <location>
        <begin position="56"/>
        <end position="82"/>
    </location>
</feature>
<gene>
    <name evidence="12" type="ORF">E3J62_10240</name>
</gene>
<evidence type="ECO:0000256" key="1">
    <source>
        <dbReference type="ARBA" id="ARBA00004383"/>
    </source>
</evidence>
<dbReference type="NCBIfam" id="TIGR01352">
    <property type="entry name" value="tonB_Cterm"/>
    <property type="match status" value="1"/>
</dbReference>
<dbReference type="EMBL" id="SOJN01000123">
    <property type="protein sequence ID" value="TET44483.1"/>
    <property type="molecule type" value="Genomic_DNA"/>
</dbReference>
<reference evidence="12 13" key="1">
    <citation type="submission" date="2019-03" db="EMBL/GenBank/DDBJ databases">
        <title>Metabolic potential of uncultured bacteria and archaea associated with petroleum seepage in deep-sea sediments.</title>
        <authorList>
            <person name="Dong X."/>
            <person name="Hubert C."/>
        </authorList>
    </citation>
    <scope>NUCLEOTIDE SEQUENCE [LARGE SCALE GENOMIC DNA]</scope>
    <source>
        <strain evidence="12">E44_bin18</strain>
    </source>
</reference>
<evidence type="ECO:0000259" key="11">
    <source>
        <dbReference type="PROSITE" id="PS52015"/>
    </source>
</evidence>
<keyword evidence="8" id="KW-1133">Transmembrane helix</keyword>
<evidence type="ECO:0000256" key="2">
    <source>
        <dbReference type="ARBA" id="ARBA00006555"/>
    </source>
</evidence>
<protein>
    <submittedName>
        <fullName evidence="12">Energy transducer TonB</fullName>
    </submittedName>
</protein>
<organism evidence="12 13">
    <name type="scientific">candidate division TA06 bacterium</name>
    <dbReference type="NCBI Taxonomy" id="2250710"/>
    <lineage>
        <taxon>Bacteria</taxon>
        <taxon>Bacteria division TA06</taxon>
    </lineage>
</organism>
<keyword evidence="5" id="KW-0997">Cell inner membrane</keyword>
<dbReference type="PRINTS" id="PR01374">
    <property type="entry name" value="TONBPROTEIN"/>
</dbReference>
<dbReference type="AlphaFoldDB" id="A0A523UPM6"/>
<sequence length="197" mass="22227">MKRQSRDLKEKYGYILKLSLLLALCLHLAGFVAKKEFGLHPITPRPIDRPDTLIAVPMPEPPEEPPEIPKPPPSVVPAKDDDPDVVVTIPKLDKLWHRPPPPDSFIIHDEPPEPIRRTNLQYPKLARLAQLEGTVFVSAYIDTTGKVIRAHVAQSAHEILDTAALQAIKQWQFSPAMNRDKPVAVWITVPVTYRLKE</sequence>
<dbReference type="SUPFAM" id="SSF74653">
    <property type="entry name" value="TolA/TonB C-terminal domain"/>
    <property type="match status" value="1"/>
</dbReference>
<dbReference type="InterPro" id="IPR003538">
    <property type="entry name" value="TonB"/>
</dbReference>
<comment type="similarity">
    <text evidence="2">Belongs to the TonB family.</text>
</comment>
<evidence type="ECO:0000313" key="13">
    <source>
        <dbReference type="Proteomes" id="UP000315525"/>
    </source>
</evidence>
<dbReference type="InterPro" id="IPR006260">
    <property type="entry name" value="TonB/TolA_C"/>
</dbReference>
<evidence type="ECO:0000256" key="6">
    <source>
        <dbReference type="ARBA" id="ARBA00022692"/>
    </source>
</evidence>
<dbReference type="GO" id="GO:0098797">
    <property type="term" value="C:plasma membrane protein complex"/>
    <property type="evidence" value="ECO:0007669"/>
    <property type="project" value="TreeGrafter"/>
</dbReference>
<evidence type="ECO:0000256" key="4">
    <source>
        <dbReference type="ARBA" id="ARBA00022475"/>
    </source>
</evidence>
<evidence type="ECO:0000256" key="3">
    <source>
        <dbReference type="ARBA" id="ARBA00022448"/>
    </source>
</evidence>
<dbReference type="GO" id="GO:0031992">
    <property type="term" value="F:energy transducer activity"/>
    <property type="evidence" value="ECO:0007669"/>
    <property type="project" value="InterPro"/>
</dbReference>
<evidence type="ECO:0000256" key="10">
    <source>
        <dbReference type="SAM" id="MobiDB-lite"/>
    </source>
</evidence>
<dbReference type="GO" id="GO:0030288">
    <property type="term" value="C:outer membrane-bounded periplasmic space"/>
    <property type="evidence" value="ECO:0007669"/>
    <property type="project" value="InterPro"/>
</dbReference>
<proteinExistence type="inferred from homology"/>
<dbReference type="GO" id="GO:0015031">
    <property type="term" value="P:protein transport"/>
    <property type="evidence" value="ECO:0007669"/>
    <property type="project" value="UniProtKB-KW"/>
</dbReference>
<dbReference type="InterPro" id="IPR037682">
    <property type="entry name" value="TonB_C"/>
</dbReference>
<dbReference type="Proteomes" id="UP000315525">
    <property type="component" value="Unassembled WGS sequence"/>
</dbReference>
<evidence type="ECO:0000256" key="5">
    <source>
        <dbReference type="ARBA" id="ARBA00022519"/>
    </source>
</evidence>
<dbReference type="InterPro" id="IPR051045">
    <property type="entry name" value="TonB-dependent_transducer"/>
</dbReference>
<comment type="subcellular location">
    <subcellularLocation>
        <location evidence="1">Cell inner membrane</location>
        <topology evidence="1">Single-pass membrane protein</topology>
        <orientation evidence="1">Periplasmic side</orientation>
    </subcellularLocation>
</comment>
<keyword evidence="6" id="KW-0812">Transmembrane</keyword>
<dbReference type="PANTHER" id="PTHR33446:SF2">
    <property type="entry name" value="PROTEIN TONB"/>
    <property type="match status" value="1"/>
</dbReference>